<dbReference type="InterPro" id="IPR039255">
    <property type="entry name" value="YceD_bac"/>
</dbReference>
<evidence type="ECO:0000256" key="2">
    <source>
        <dbReference type="ARBA" id="ARBA00010740"/>
    </source>
</evidence>
<dbReference type="OrthoDB" id="5297600at2"/>
<dbReference type="GO" id="GO:0042254">
    <property type="term" value="P:ribosome biogenesis"/>
    <property type="evidence" value="ECO:0007669"/>
    <property type="project" value="UniProtKB-KW"/>
</dbReference>
<keyword evidence="7" id="KW-1185">Reference proteome</keyword>
<evidence type="ECO:0000256" key="4">
    <source>
        <dbReference type="ARBA" id="ARBA00022517"/>
    </source>
</evidence>
<dbReference type="RefSeq" id="WP_130039112.1">
    <property type="nucleotide sequence ID" value="NZ_JACCEV010000002.1"/>
</dbReference>
<accession>A0A853GTP2</accession>
<proteinExistence type="inferred from homology"/>
<evidence type="ECO:0000256" key="1">
    <source>
        <dbReference type="ARBA" id="ARBA00002868"/>
    </source>
</evidence>
<dbReference type="AlphaFoldDB" id="A0A853GTP2"/>
<comment type="similarity">
    <text evidence="2">Belongs to the DUF177 domain family.</text>
</comment>
<organism evidence="6 7">
    <name type="scientific">Pollutimonas harenae</name>
    <dbReference type="NCBI Taxonomy" id="657015"/>
    <lineage>
        <taxon>Bacteria</taxon>
        <taxon>Pseudomonadati</taxon>
        <taxon>Pseudomonadota</taxon>
        <taxon>Betaproteobacteria</taxon>
        <taxon>Burkholderiales</taxon>
        <taxon>Alcaligenaceae</taxon>
        <taxon>Pollutimonas</taxon>
    </lineage>
</organism>
<name>A0A853GTP2_9BURK</name>
<protein>
    <recommendedName>
        <fullName evidence="3">Large ribosomal RNA subunit accumulation protein YceD</fullName>
    </recommendedName>
    <alternativeName>
        <fullName evidence="5">23S rRNA accumulation protein YceD</fullName>
    </alternativeName>
</protein>
<dbReference type="InterPro" id="IPR003772">
    <property type="entry name" value="YceD"/>
</dbReference>
<gene>
    <name evidence="6" type="ORF">H0A62_07925</name>
</gene>
<evidence type="ECO:0000313" key="6">
    <source>
        <dbReference type="EMBL" id="NYT85527.1"/>
    </source>
</evidence>
<dbReference type="GO" id="GO:0005829">
    <property type="term" value="C:cytosol"/>
    <property type="evidence" value="ECO:0007669"/>
    <property type="project" value="TreeGrafter"/>
</dbReference>
<sequence length="170" mass="18941">MQYIDAYELARLGDTVRGTAPIVQFARLLDGLPEQGDAQAEWAVTGEKDAHGQYFLRIAVRACPVLECQRCMQAFSFQMETENRVQLVRSEADLELEDDHQADTDEVIERIVGSARLDVSGLVEDEIILSLPYVPKHDVCPSLPTQLADEPVVDTDKPSPFAVLSQLKKN</sequence>
<dbReference type="PANTHER" id="PTHR38099:SF1">
    <property type="entry name" value="LARGE RIBOSOMAL RNA SUBUNIT ACCUMULATION PROTEIN YCED"/>
    <property type="match status" value="1"/>
</dbReference>
<comment type="caution">
    <text evidence="6">The sequence shown here is derived from an EMBL/GenBank/DDBJ whole genome shotgun (WGS) entry which is preliminary data.</text>
</comment>
<reference evidence="6 7" key="1">
    <citation type="submission" date="2020-07" db="EMBL/GenBank/DDBJ databases">
        <title>Taxonomic revisions and descriptions of new bacterial species based on genomic comparisons in the high-G+C-content subgroup of the family Alcaligenaceae.</title>
        <authorList>
            <person name="Szabo A."/>
            <person name="Felfoldi T."/>
        </authorList>
    </citation>
    <scope>NUCLEOTIDE SEQUENCE [LARGE SCALE GENOMIC DNA]</scope>
    <source>
        <strain evidence="6 7">DSM 25667</strain>
    </source>
</reference>
<dbReference type="Pfam" id="PF02620">
    <property type="entry name" value="YceD"/>
    <property type="match status" value="1"/>
</dbReference>
<dbReference type="Proteomes" id="UP000554144">
    <property type="component" value="Unassembled WGS sequence"/>
</dbReference>
<evidence type="ECO:0000313" key="7">
    <source>
        <dbReference type="Proteomes" id="UP000554144"/>
    </source>
</evidence>
<comment type="function">
    <text evidence="1">Plays a role in synthesis, processing and/or stability of 23S rRNA.</text>
</comment>
<keyword evidence="4" id="KW-0690">Ribosome biogenesis</keyword>
<dbReference type="PANTHER" id="PTHR38099">
    <property type="entry name" value="LARGE RIBOSOMAL RNA SUBUNIT ACCUMULATION PROTEIN YCED"/>
    <property type="match status" value="1"/>
</dbReference>
<dbReference type="EMBL" id="JACCEV010000002">
    <property type="protein sequence ID" value="NYT85527.1"/>
    <property type="molecule type" value="Genomic_DNA"/>
</dbReference>
<evidence type="ECO:0000256" key="5">
    <source>
        <dbReference type="ARBA" id="ARBA00031841"/>
    </source>
</evidence>
<evidence type="ECO:0000256" key="3">
    <source>
        <dbReference type="ARBA" id="ARBA00015716"/>
    </source>
</evidence>